<dbReference type="InterPro" id="IPR015637">
    <property type="entry name" value="MUG/TDG"/>
</dbReference>
<feature type="transmembrane region" description="Helical" evidence="5">
    <location>
        <begin position="371"/>
        <end position="393"/>
    </location>
</feature>
<proteinExistence type="predicted"/>
<reference evidence="7 8" key="1">
    <citation type="journal article" date="2012" name="BMC Genomics">
        <title>Sequencing the genome of Marssonina brunnea reveals fungus-poplar co-evolution.</title>
        <authorList>
            <person name="Zhu S."/>
            <person name="Cao Y.-Z."/>
            <person name="Jiang C."/>
            <person name="Tan B.-Y."/>
            <person name="Wang Z."/>
            <person name="Feng S."/>
            <person name="Zhang L."/>
            <person name="Su X.-H."/>
            <person name="Brejova B."/>
            <person name="Vinar T."/>
            <person name="Xu M."/>
            <person name="Wang M.-X."/>
            <person name="Zhang S.-G."/>
            <person name="Huang M.-R."/>
            <person name="Wu R."/>
            <person name="Zhou Y."/>
        </authorList>
    </citation>
    <scope>NUCLEOTIDE SEQUENCE [LARGE SCALE GENOMIC DNA]</scope>
    <source>
        <strain evidence="7 8">MB_m1</strain>
    </source>
</reference>
<dbReference type="CDD" id="cd10028">
    <property type="entry name" value="UDG-F2_TDG_MUG"/>
    <property type="match status" value="1"/>
</dbReference>
<dbReference type="InterPro" id="IPR036895">
    <property type="entry name" value="Uracil-DNA_glycosylase-like_sf"/>
</dbReference>
<accession>K1WZI2</accession>
<keyword evidence="3" id="KW-0234">DNA repair</keyword>
<dbReference type="OrthoDB" id="565731at2759"/>
<dbReference type="STRING" id="1072389.K1WZI2"/>
<dbReference type="AlphaFoldDB" id="K1WZI2"/>
<evidence type="ECO:0000259" key="6">
    <source>
        <dbReference type="Pfam" id="PF03167"/>
    </source>
</evidence>
<keyword evidence="8" id="KW-1185">Reference proteome</keyword>
<name>K1WZI2_MARBU</name>
<keyword evidence="1" id="KW-0227">DNA damage</keyword>
<evidence type="ECO:0000256" key="1">
    <source>
        <dbReference type="ARBA" id="ARBA00022763"/>
    </source>
</evidence>
<dbReference type="InParanoid" id="K1WZI2"/>
<dbReference type="GeneID" id="18759339"/>
<evidence type="ECO:0000256" key="4">
    <source>
        <dbReference type="SAM" id="MobiDB-lite"/>
    </source>
</evidence>
<organism evidence="7 8">
    <name type="scientific">Marssonina brunnea f. sp. multigermtubi (strain MB_m1)</name>
    <name type="common">Marssonina leaf spot fungus</name>
    <dbReference type="NCBI Taxonomy" id="1072389"/>
    <lineage>
        <taxon>Eukaryota</taxon>
        <taxon>Fungi</taxon>
        <taxon>Dikarya</taxon>
        <taxon>Ascomycota</taxon>
        <taxon>Pezizomycotina</taxon>
        <taxon>Leotiomycetes</taxon>
        <taxon>Helotiales</taxon>
        <taxon>Drepanopezizaceae</taxon>
        <taxon>Drepanopeziza</taxon>
    </lineage>
</organism>
<feature type="region of interest" description="Disordered" evidence="4">
    <location>
        <begin position="1"/>
        <end position="88"/>
    </location>
</feature>
<dbReference type="InterPro" id="IPR005122">
    <property type="entry name" value="Uracil-DNA_glycosylase-like"/>
</dbReference>
<feature type="domain" description="Uracil-DNA glycosylase-like" evidence="6">
    <location>
        <begin position="99"/>
        <end position="268"/>
    </location>
</feature>
<evidence type="ECO:0000256" key="3">
    <source>
        <dbReference type="ARBA" id="ARBA00023204"/>
    </source>
</evidence>
<dbReference type="EMBL" id="JH921433">
    <property type="protein sequence ID" value="EKD18411.1"/>
    <property type="molecule type" value="Genomic_DNA"/>
</dbReference>
<feature type="compositionally biased region" description="Polar residues" evidence="4">
    <location>
        <begin position="32"/>
        <end position="43"/>
    </location>
</feature>
<keyword evidence="5" id="KW-1133">Transmembrane helix</keyword>
<keyword evidence="2" id="KW-0378">Hydrolase</keyword>
<protein>
    <submittedName>
        <fullName evidence="7">Uracil DNA glycosylase superfamily protein</fullName>
    </submittedName>
</protein>
<sequence>MDSIKTETDDEEATAAPLDNKPATFKGRLNLASYTFSPTTKSEPSPRPSLLNSPTPASTPKRKSSHLAPSPSPRKKSRPPSGYAPPSTYAHLPELRDVLQPNLICVFIGLNPGIETARSGHAYAHPSNLFWKLLHSSGCTPRRCRPDEDGDLPRLFELGHTNIVARPTRNGSELSKKEMDDSVVVLEEKIRRFKPESVCIVGKSIWESVWRARKGRGIKKEEFRYGWQDEAANMGVAEGWEGAKVFVACSTSGLAAGLKPLEKEVIWVELGVWVAKRREERASALSRTQDPPYSLGTSAGSGIVPVAVFSPSALSPQTLVCTPNVPSPQPERGVVHNFFQRFSPQPQISPAPSPVRNSFPARISLPGPPPISFLTFIGLYTLAPLAWTASLCADVRGSRRTAGSDEHGV</sequence>
<evidence type="ECO:0000313" key="7">
    <source>
        <dbReference type="EMBL" id="EKD18411.1"/>
    </source>
</evidence>
<dbReference type="PANTHER" id="PTHR12159:SF9">
    <property type="entry name" value="G_T MISMATCH-SPECIFIC THYMINE DNA GLYCOSYLASE"/>
    <property type="match status" value="1"/>
</dbReference>
<dbReference type="Proteomes" id="UP000006753">
    <property type="component" value="Unassembled WGS sequence"/>
</dbReference>
<keyword evidence="5" id="KW-0812">Transmembrane</keyword>
<dbReference type="KEGG" id="mbe:MBM_03404"/>
<dbReference type="eggNOG" id="KOG4120">
    <property type="taxonomic scope" value="Eukaryota"/>
</dbReference>
<evidence type="ECO:0000256" key="5">
    <source>
        <dbReference type="SAM" id="Phobius"/>
    </source>
</evidence>
<dbReference type="PANTHER" id="PTHR12159">
    <property type="entry name" value="G/T AND G/U MISMATCH-SPECIFIC DNA GLYCOSYLASE"/>
    <property type="match status" value="1"/>
</dbReference>
<dbReference type="Pfam" id="PF03167">
    <property type="entry name" value="UDG"/>
    <property type="match status" value="1"/>
</dbReference>
<dbReference type="GO" id="GO:0004844">
    <property type="term" value="F:uracil DNA N-glycosylase activity"/>
    <property type="evidence" value="ECO:0007669"/>
    <property type="project" value="TreeGrafter"/>
</dbReference>
<dbReference type="HOGENOM" id="CLU_042829_1_0_1"/>
<keyword evidence="5" id="KW-0472">Membrane</keyword>
<evidence type="ECO:0000313" key="8">
    <source>
        <dbReference type="Proteomes" id="UP000006753"/>
    </source>
</evidence>
<dbReference type="Gene3D" id="3.40.470.10">
    <property type="entry name" value="Uracil-DNA glycosylase-like domain"/>
    <property type="match status" value="1"/>
</dbReference>
<dbReference type="SUPFAM" id="SSF52141">
    <property type="entry name" value="Uracil-DNA glycosylase-like"/>
    <property type="match status" value="1"/>
</dbReference>
<dbReference type="FunFam" id="3.40.470.10:FF:000010">
    <property type="entry name" value="G/U mismatch-specific DNA glycosylase"/>
    <property type="match status" value="1"/>
</dbReference>
<evidence type="ECO:0000256" key="2">
    <source>
        <dbReference type="ARBA" id="ARBA00022801"/>
    </source>
</evidence>
<dbReference type="GO" id="GO:0008263">
    <property type="term" value="F:pyrimidine-specific mismatch base pair DNA N-glycosylase activity"/>
    <property type="evidence" value="ECO:0007669"/>
    <property type="project" value="TreeGrafter"/>
</dbReference>
<dbReference type="GO" id="GO:0006285">
    <property type="term" value="P:base-excision repair, AP site formation"/>
    <property type="evidence" value="ECO:0007669"/>
    <property type="project" value="InterPro"/>
</dbReference>
<gene>
    <name evidence="7" type="ORF">MBM_03404</name>
</gene>